<keyword evidence="2" id="KW-0732">Signal</keyword>
<keyword evidence="1" id="KW-1133">Transmembrane helix</keyword>
<proteinExistence type="predicted"/>
<evidence type="ECO:0000313" key="3">
    <source>
        <dbReference type="EMBL" id="MBD5781544.1"/>
    </source>
</evidence>
<dbReference type="EMBL" id="JACYFG010000046">
    <property type="protein sequence ID" value="MBD5781544.1"/>
    <property type="molecule type" value="Genomic_DNA"/>
</dbReference>
<protein>
    <submittedName>
        <fullName evidence="3">Uncharacterized protein</fullName>
    </submittedName>
</protein>
<sequence>MNKLIFCITLFVPFSVSAVEKVLEIDPSFNWVEKDLPLEAMKHFEATGTLLLDYSVSEASGVLATAIQSPLETENKHSTTSFMTGVKEGIEAKGGIIDKIERTNIKKFPAYRITGEATSTSFVNYVIFTSDHSLLIGFTRIGVQANEATILDYFTRIRFTGGISPGSVDAYDRTLSAYRSGQWIGRILFILLTIGVLACFVITTKWAWRKLKRRNANTN</sequence>
<dbReference type="AlphaFoldDB" id="A0A927IJ67"/>
<feature type="chain" id="PRO_5037035471" evidence="2">
    <location>
        <begin position="19"/>
        <end position="219"/>
    </location>
</feature>
<feature type="signal peptide" evidence="2">
    <location>
        <begin position="1"/>
        <end position="18"/>
    </location>
</feature>
<keyword evidence="1" id="KW-0472">Membrane</keyword>
<keyword evidence="1" id="KW-0812">Transmembrane</keyword>
<keyword evidence="4" id="KW-1185">Reference proteome</keyword>
<dbReference type="RefSeq" id="WP_191618639.1">
    <property type="nucleotide sequence ID" value="NZ_JACYFG010000046.1"/>
</dbReference>
<gene>
    <name evidence="3" type="ORF">IEN85_18730</name>
</gene>
<evidence type="ECO:0000313" key="4">
    <source>
        <dbReference type="Proteomes" id="UP000622317"/>
    </source>
</evidence>
<evidence type="ECO:0000256" key="2">
    <source>
        <dbReference type="SAM" id="SignalP"/>
    </source>
</evidence>
<name>A0A927IJ67_9BACT</name>
<reference evidence="3" key="1">
    <citation type="submission" date="2020-09" db="EMBL/GenBank/DDBJ databases">
        <title>Pelagicoccus enzymogenes sp. nov. with an EPS production, isolated from marine sediment.</title>
        <authorList>
            <person name="Feng X."/>
        </authorList>
    </citation>
    <scope>NUCLEOTIDE SEQUENCE</scope>
    <source>
        <strain evidence="3">NFK12</strain>
    </source>
</reference>
<accession>A0A927IJ67</accession>
<feature type="transmembrane region" description="Helical" evidence="1">
    <location>
        <begin position="183"/>
        <end position="204"/>
    </location>
</feature>
<comment type="caution">
    <text evidence="3">The sequence shown here is derived from an EMBL/GenBank/DDBJ whole genome shotgun (WGS) entry which is preliminary data.</text>
</comment>
<evidence type="ECO:0000256" key="1">
    <source>
        <dbReference type="SAM" id="Phobius"/>
    </source>
</evidence>
<organism evidence="3 4">
    <name type="scientific">Pelagicoccus enzymogenes</name>
    <dbReference type="NCBI Taxonomy" id="2773457"/>
    <lineage>
        <taxon>Bacteria</taxon>
        <taxon>Pseudomonadati</taxon>
        <taxon>Verrucomicrobiota</taxon>
        <taxon>Opitutia</taxon>
        <taxon>Puniceicoccales</taxon>
        <taxon>Pelagicoccaceae</taxon>
        <taxon>Pelagicoccus</taxon>
    </lineage>
</organism>
<dbReference type="Proteomes" id="UP000622317">
    <property type="component" value="Unassembled WGS sequence"/>
</dbReference>